<feature type="compositionally biased region" description="Basic and acidic residues" evidence="6">
    <location>
        <begin position="401"/>
        <end position="411"/>
    </location>
</feature>
<dbReference type="Pfam" id="PF03572">
    <property type="entry name" value="Peptidase_S41"/>
    <property type="match status" value="1"/>
</dbReference>
<proteinExistence type="inferred from homology"/>
<dbReference type="SUPFAM" id="SSF50156">
    <property type="entry name" value="PDZ domain-like"/>
    <property type="match status" value="1"/>
</dbReference>
<sequence>MKFATRYTLVLLLGAFVGAGVVLNMTVLAERDQARDAGTSLPLDELRTLTEVFGRIKADYVEPVEDKKLLEDSIQGMLAGLDPHSAYLDAESYKEMRAETEGQFGGLGIEVNMENGLVKVITPIEDTPAARAGVKSGDIIIRLDDKAVKGMTLNEAVRLMRGRPGTEITLTVVREGQDKPLKFTLTRAVIKIQSVKHRLLDPGYGYVRITQFQAATEKNMLEAVKKLTEENRGNLKGLVLDLRNNPGGVLHAALGVSDAFLEKGVIVSTDGRAAESKSKANARPGDVLRGAPIVVLVNGGSASASEIVAGALQDNKRAVIMGTKTFGKASVQTLMPLGNGGAIKLTTARYYTPGGRSIQASGIVPDVIAEEAKLTRGETAERLREADLARHLENGDAAAPAEEKKKDDKKKGAAGGQPAPAEDYQLQEALNLLKGIAFFKAQGG</sequence>
<dbReference type="GO" id="GO:0004175">
    <property type="term" value="F:endopeptidase activity"/>
    <property type="evidence" value="ECO:0007669"/>
    <property type="project" value="TreeGrafter"/>
</dbReference>
<dbReference type="GO" id="GO:0030288">
    <property type="term" value="C:outer membrane-bounded periplasmic space"/>
    <property type="evidence" value="ECO:0007669"/>
    <property type="project" value="TreeGrafter"/>
</dbReference>
<dbReference type="PANTHER" id="PTHR32060">
    <property type="entry name" value="TAIL-SPECIFIC PROTEASE"/>
    <property type="match status" value="1"/>
</dbReference>
<dbReference type="InterPro" id="IPR029045">
    <property type="entry name" value="ClpP/crotonase-like_dom_sf"/>
</dbReference>
<dbReference type="PANTHER" id="PTHR32060:SF30">
    <property type="entry name" value="CARBOXY-TERMINAL PROCESSING PROTEASE CTPA"/>
    <property type="match status" value="1"/>
</dbReference>
<evidence type="ECO:0000313" key="8">
    <source>
        <dbReference type="EMBL" id="OGI42094.1"/>
    </source>
</evidence>
<comment type="caution">
    <text evidence="8">The sequence shown here is derived from an EMBL/GenBank/DDBJ whole genome shotgun (WGS) entry which is preliminary data.</text>
</comment>
<evidence type="ECO:0000256" key="4">
    <source>
        <dbReference type="ARBA" id="ARBA00022825"/>
    </source>
</evidence>
<dbReference type="Gene3D" id="3.90.226.10">
    <property type="entry name" value="2-enoyl-CoA Hydratase, Chain A, domain 1"/>
    <property type="match status" value="1"/>
</dbReference>
<comment type="similarity">
    <text evidence="1 5">Belongs to the peptidase S41A family.</text>
</comment>
<dbReference type="Gene3D" id="2.30.42.10">
    <property type="match status" value="1"/>
</dbReference>
<evidence type="ECO:0000259" key="7">
    <source>
        <dbReference type="PROSITE" id="PS50106"/>
    </source>
</evidence>
<evidence type="ECO:0000256" key="6">
    <source>
        <dbReference type="SAM" id="MobiDB-lite"/>
    </source>
</evidence>
<name>A0A1F6TAE5_9PROT</name>
<keyword evidence="3 5" id="KW-0378">Hydrolase</keyword>
<dbReference type="InterPro" id="IPR004447">
    <property type="entry name" value="Peptidase_S41A"/>
</dbReference>
<dbReference type="Pfam" id="PF22694">
    <property type="entry name" value="CtpB_N-like"/>
    <property type="match status" value="1"/>
</dbReference>
<feature type="domain" description="PDZ" evidence="7">
    <location>
        <begin position="93"/>
        <end position="161"/>
    </location>
</feature>
<dbReference type="CDD" id="cd07560">
    <property type="entry name" value="Peptidase_S41_CPP"/>
    <property type="match status" value="1"/>
</dbReference>
<dbReference type="InterPro" id="IPR005151">
    <property type="entry name" value="Tail-specific_protease"/>
</dbReference>
<dbReference type="SMART" id="SM00228">
    <property type="entry name" value="PDZ"/>
    <property type="match status" value="1"/>
</dbReference>
<dbReference type="InterPro" id="IPR055210">
    <property type="entry name" value="CtpA/B_N"/>
</dbReference>
<evidence type="ECO:0000256" key="2">
    <source>
        <dbReference type="ARBA" id="ARBA00022670"/>
    </source>
</evidence>
<evidence type="ECO:0000256" key="1">
    <source>
        <dbReference type="ARBA" id="ARBA00009179"/>
    </source>
</evidence>
<evidence type="ECO:0000313" key="9">
    <source>
        <dbReference type="Proteomes" id="UP000179344"/>
    </source>
</evidence>
<evidence type="ECO:0000256" key="3">
    <source>
        <dbReference type="ARBA" id="ARBA00022801"/>
    </source>
</evidence>
<organism evidence="8 9">
    <name type="scientific">Candidatus Muproteobacteria bacterium RBG_16_65_31</name>
    <dbReference type="NCBI Taxonomy" id="1817759"/>
    <lineage>
        <taxon>Bacteria</taxon>
        <taxon>Pseudomonadati</taxon>
        <taxon>Pseudomonadota</taxon>
        <taxon>Candidatus Muproteobacteria</taxon>
    </lineage>
</organism>
<dbReference type="NCBIfam" id="TIGR00225">
    <property type="entry name" value="prc"/>
    <property type="match status" value="1"/>
</dbReference>
<dbReference type="EMBL" id="MFST01000161">
    <property type="protein sequence ID" value="OGI42094.1"/>
    <property type="molecule type" value="Genomic_DNA"/>
</dbReference>
<dbReference type="Pfam" id="PF13180">
    <property type="entry name" value="PDZ_2"/>
    <property type="match status" value="1"/>
</dbReference>
<dbReference type="InterPro" id="IPR001478">
    <property type="entry name" value="PDZ"/>
</dbReference>
<gene>
    <name evidence="8" type="ORF">A2V92_01420</name>
</gene>
<reference evidence="8 9" key="1">
    <citation type="journal article" date="2016" name="Nat. Commun.">
        <title>Thousands of microbial genomes shed light on interconnected biogeochemical processes in an aquifer system.</title>
        <authorList>
            <person name="Anantharaman K."/>
            <person name="Brown C.T."/>
            <person name="Hug L.A."/>
            <person name="Sharon I."/>
            <person name="Castelle C.J."/>
            <person name="Probst A.J."/>
            <person name="Thomas B.C."/>
            <person name="Singh A."/>
            <person name="Wilkins M.J."/>
            <person name="Karaoz U."/>
            <person name="Brodie E.L."/>
            <person name="Williams K.H."/>
            <person name="Hubbard S.S."/>
            <person name="Banfield J.F."/>
        </authorList>
    </citation>
    <scope>NUCLEOTIDE SEQUENCE [LARGE SCALE GENOMIC DNA]</scope>
</reference>
<accession>A0A1F6TAE5</accession>
<dbReference type="SMART" id="SM00245">
    <property type="entry name" value="TSPc"/>
    <property type="match status" value="1"/>
</dbReference>
<feature type="region of interest" description="Disordered" evidence="6">
    <location>
        <begin position="391"/>
        <end position="422"/>
    </location>
</feature>
<dbReference type="GO" id="GO:0006508">
    <property type="term" value="P:proteolysis"/>
    <property type="evidence" value="ECO:0007669"/>
    <property type="project" value="UniProtKB-KW"/>
</dbReference>
<dbReference type="FunFam" id="2.30.42.10:FF:000063">
    <property type="entry name" value="Peptidase, S41 family"/>
    <property type="match status" value="1"/>
</dbReference>
<keyword evidence="2 5" id="KW-0645">Protease</keyword>
<dbReference type="CDD" id="cd06782">
    <property type="entry name" value="cpPDZ_CPP-like"/>
    <property type="match status" value="1"/>
</dbReference>
<dbReference type="GO" id="GO:0007165">
    <property type="term" value="P:signal transduction"/>
    <property type="evidence" value="ECO:0007669"/>
    <property type="project" value="TreeGrafter"/>
</dbReference>
<dbReference type="InterPro" id="IPR036034">
    <property type="entry name" value="PDZ_sf"/>
</dbReference>
<protein>
    <submittedName>
        <fullName evidence="8">Peptidase S41</fullName>
    </submittedName>
</protein>
<dbReference type="GO" id="GO:0008236">
    <property type="term" value="F:serine-type peptidase activity"/>
    <property type="evidence" value="ECO:0007669"/>
    <property type="project" value="UniProtKB-KW"/>
</dbReference>
<evidence type="ECO:0000256" key="5">
    <source>
        <dbReference type="RuleBase" id="RU004404"/>
    </source>
</evidence>
<dbReference type="PROSITE" id="PS50106">
    <property type="entry name" value="PDZ"/>
    <property type="match status" value="1"/>
</dbReference>
<keyword evidence="4 5" id="KW-0720">Serine protease</keyword>
<dbReference type="Gene3D" id="3.30.750.44">
    <property type="match status" value="1"/>
</dbReference>
<dbReference type="FunFam" id="3.90.226.10:FF:000029">
    <property type="entry name" value="Peptidase, S41 family"/>
    <property type="match status" value="1"/>
</dbReference>
<dbReference type="Proteomes" id="UP000179344">
    <property type="component" value="Unassembled WGS sequence"/>
</dbReference>
<dbReference type="AlphaFoldDB" id="A0A1F6TAE5"/>
<dbReference type="SUPFAM" id="SSF52096">
    <property type="entry name" value="ClpP/crotonase"/>
    <property type="match status" value="1"/>
</dbReference>